<dbReference type="InterPro" id="IPR002110">
    <property type="entry name" value="Ankyrin_rpt"/>
</dbReference>
<evidence type="ECO:0000256" key="3">
    <source>
        <dbReference type="PROSITE-ProRule" id="PRU00023"/>
    </source>
</evidence>
<dbReference type="PROSITE" id="PS50088">
    <property type="entry name" value="ANK_REPEAT"/>
    <property type="match status" value="2"/>
</dbReference>
<dbReference type="SUPFAM" id="SSF48403">
    <property type="entry name" value="Ankyrin repeat"/>
    <property type="match status" value="1"/>
</dbReference>
<dbReference type="Gene3D" id="1.25.40.20">
    <property type="entry name" value="Ankyrin repeat-containing domain"/>
    <property type="match status" value="2"/>
</dbReference>
<name>A0A1Q9CRH5_SYMMI</name>
<comment type="caution">
    <text evidence="4">The sequence shown here is derived from an EMBL/GenBank/DDBJ whole genome shotgun (WGS) entry which is preliminary data.</text>
</comment>
<dbReference type="OrthoDB" id="418300at2759"/>
<gene>
    <name evidence="4" type="ORF">AK812_SmicGene33490</name>
</gene>
<keyword evidence="2 3" id="KW-0040">ANK repeat</keyword>
<dbReference type="Pfam" id="PF00023">
    <property type="entry name" value="Ank"/>
    <property type="match status" value="1"/>
</dbReference>
<organism evidence="4 5">
    <name type="scientific">Symbiodinium microadriaticum</name>
    <name type="common">Dinoflagellate</name>
    <name type="synonym">Zooxanthella microadriatica</name>
    <dbReference type="NCBI Taxonomy" id="2951"/>
    <lineage>
        <taxon>Eukaryota</taxon>
        <taxon>Sar</taxon>
        <taxon>Alveolata</taxon>
        <taxon>Dinophyceae</taxon>
        <taxon>Suessiales</taxon>
        <taxon>Symbiodiniaceae</taxon>
        <taxon>Symbiodinium</taxon>
    </lineage>
</organism>
<evidence type="ECO:0000313" key="5">
    <source>
        <dbReference type="Proteomes" id="UP000186817"/>
    </source>
</evidence>
<proteinExistence type="predicted"/>
<accession>A0A1Q9CRH5</accession>
<evidence type="ECO:0000256" key="1">
    <source>
        <dbReference type="ARBA" id="ARBA00022737"/>
    </source>
</evidence>
<dbReference type="SMART" id="SM00248">
    <property type="entry name" value="ANK"/>
    <property type="match status" value="5"/>
</dbReference>
<reference evidence="4 5" key="1">
    <citation type="submission" date="2016-02" db="EMBL/GenBank/DDBJ databases">
        <title>Genome analysis of coral dinoflagellate symbionts highlights evolutionary adaptations to a symbiotic lifestyle.</title>
        <authorList>
            <person name="Aranda M."/>
            <person name="Li Y."/>
            <person name="Liew Y.J."/>
            <person name="Baumgarten S."/>
            <person name="Simakov O."/>
            <person name="Wilson M."/>
            <person name="Piel J."/>
            <person name="Ashoor H."/>
            <person name="Bougouffa S."/>
            <person name="Bajic V.B."/>
            <person name="Ryu T."/>
            <person name="Ravasi T."/>
            <person name="Bayer T."/>
            <person name="Micklem G."/>
            <person name="Kim H."/>
            <person name="Bhak J."/>
            <person name="Lajeunesse T.C."/>
            <person name="Voolstra C.R."/>
        </authorList>
    </citation>
    <scope>NUCLEOTIDE SEQUENCE [LARGE SCALE GENOMIC DNA]</scope>
    <source>
        <strain evidence="4 5">CCMP2467</strain>
    </source>
</reference>
<dbReference type="AlphaFoldDB" id="A0A1Q9CRH5"/>
<feature type="repeat" description="ANK" evidence="3">
    <location>
        <begin position="546"/>
        <end position="578"/>
    </location>
</feature>
<dbReference type="Proteomes" id="UP000186817">
    <property type="component" value="Unassembled WGS sequence"/>
</dbReference>
<keyword evidence="5" id="KW-1185">Reference proteome</keyword>
<dbReference type="PANTHER" id="PTHR24198:SF165">
    <property type="entry name" value="ANKYRIN REPEAT-CONTAINING PROTEIN-RELATED"/>
    <property type="match status" value="1"/>
</dbReference>
<feature type="repeat" description="ANK" evidence="3">
    <location>
        <begin position="342"/>
        <end position="374"/>
    </location>
</feature>
<sequence>MSCLPSLALPPGTALSQHVQTLEGSSSSEASPVYFPMYTIDLVVVLQMVKIKPHEELLADGALTLFDENTGRAAFVSHQWVGKHHPDPDHRQFRVLQDALRNILSGVTQISVDVVTEIIFGKSPKTAAHNLDPADLYIWYDYFSCPQKGNRRDASKSSDSDLAKAISSIPAYIAKCQLMFVLCPVIESCEGKTILGPSSWANRGWCRLERLAKECSGDGSFFMVKSARHVELVVTSFASSCESSPGEGCFTVEEDRSKIAPVVKQVLKQKVTQCLQSGDLPSYRVVLNAQTILCRGLPMETITDVVPGFDSSQHESDDAGSLLVAQFLFQNGFSQVCEYDAMGWSPICYAALNGNAALVKALLERRANPNDETKKGQPLLALQKMVTALGISAYFKNNDAMTVLLKARADVSPRGSRPPPLCLASFGNNAIGIQLLCQARANPHSKNLLGMSPLQHACATGACDAMDMLLTLGEGSLDLSGSLHAAALLHGGSHTTITRLLEARADVNEQFRPRPWGTLQLFFTMKGLEFRLKRPTRLRTLGYHHRGATPLMVALLVGHFEAAATLVACGARTHVENSRKITAADLIREVSTPEILKDTNAGESEDTIFSI</sequence>
<dbReference type="OMA" id="WANRGWC"/>
<dbReference type="EMBL" id="LSRX01000973">
    <property type="protein sequence ID" value="OLP85512.1"/>
    <property type="molecule type" value="Genomic_DNA"/>
</dbReference>
<dbReference type="PROSITE" id="PS50297">
    <property type="entry name" value="ANK_REP_REGION"/>
    <property type="match status" value="1"/>
</dbReference>
<dbReference type="InterPro" id="IPR036770">
    <property type="entry name" value="Ankyrin_rpt-contain_sf"/>
</dbReference>
<protein>
    <submittedName>
        <fullName evidence="4">Ankyrin repeat and KH domain-containing protein</fullName>
    </submittedName>
</protein>
<keyword evidence="1" id="KW-0677">Repeat</keyword>
<evidence type="ECO:0000313" key="4">
    <source>
        <dbReference type="EMBL" id="OLP85512.1"/>
    </source>
</evidence>
<evidence type="ECO:0000256" key="2">
    <source>
        <dbReference type="ARBA" id="ARBA00023043"/>
    </source>
</evidence>
<dbReference type="PANTHER" id="PTHR24198">
    <property type="entry name" value="ANKYRIN REPEAT AND PROTEIN KINASE DOMAIN-CONTAINING PROTEIN"/>
    <property type="match status" value="1"/>
</dbReference>